<dbReference type="EMBL" id="JAAITS010000008">
    <property type="protein sequence ID" value="NSG84685.1"/>
    <property type="molecule type" value="Genomic_DNA"/>
</dbReference>
<dbReference type="SUPFAM" id="SSF88659">
    <property type="entry name" value="Sigma3 and sigma4 domains of RNA polymerase sigma factors"/>
    <property type="match status" value="1"/>
</dbReference>
<keyword evidence="8" id="KW-1185">Reference proteome</keyword>
<feature type="domain" description="RNA polymerase sigma factor 70 region 4 type 2" evidence="6">
    <location>
        <begin position="100"/>
        <end position="148"/>
    </location>
</feature>
<dbReference type="CDD" id="cd06171">
    <property type="entry name" value="Sigma70_r4"/>
    <property type="match status" value="1"/>
</dbReference>
<dbReference type="Pfam" id="PF08281">
    <property type="entry name" value="Sigma70_r4_2"/>
    <property type="match status" value="1"/>
</dbReference>
<sequence>MRQPVQQLIQLYQNNLFTAAFNICQNQMDAEDAVQETFVQYYTSRKEFENEQHIRAWLLRVVINKAKNINRTFWKKNKCSLEDYMETLSFPDSQSRDLFEEVMKLPDKYRIVIHLFYYEDYLVREIAEILKLSESNVKVRLSRGRALLKDSLKEEWENDEW</sequence>
<evidence type="ECO:0000256" key="4">
    <source>
        <dbReference type="ARBA" id="ARBA00023163"/>
    </source>
</evidence>
<accession>A0ABX2H5V7</accession>
<reference evidence="7 8" key="1">
    <citation type="journal article" date="2020" name="Cell Host Microbe">
        <title>Functional and Genomic Variation between Human-Derived Isolates of Lachnospiraceae Reveals Inter- and Intra-Species Diversity.</title>
        <authorList>
            <person name="Sorbara M.T."/>
            <person name="Littmann E.R."/>
            <person name="Fontana E."/>
            <person name="Moody T.U."/>
            <person name="Kohout C.E."/>
            <person name="Gjonbalaj M."/>
            <person name="Eaton V."/>
            <person name="Seok R."/>
            <person name="Leiner I.M."/>
            <person name="Pamer E.G."/>
        </authorList>
    </citation>
    <scope>NUCLEOTIDE SEQUENCE [LARGE SCALE GENOMIC DNA]</scope>
    <source>
        <strain evidence="7 8">MSK.17.74</strain>
    </source>
</reference>
<evidence type="ECO:0000259" key="5">
    <source>
        <dbReference type="Pfam" id="PF04542"/>
    </source>
</evidence>
<dbReference type="PANTHER" id="PTHR43133:SF60">
    <property type="entry name" value="RNA POLYMERASE SIGMA FACTOR SIGV"/>
    <property type="match status" value="1"/>
</dbReference>
<gene>
    <name evidence="7" type="ORF">G5B17_04385</name>
</gene>
<dbReference type="InterPro" id="IPR039425">
    <property type="entry name" value="RNA_pol_sigma-70-like"/>
</dbReference>
<dbReference type="InterPro" id="IPR007627">
    <property type="entry name" value="RNA_pol_sigma70_r2"/>
</dbReference>
<feature type="domain" description="RNA polymerase sigma-70 region 2" evidence="5">
    <location>
        <begin position="8"/>
        <end position="68"/>
    </location>
</feature>
<evidence type="ECO:0000313" key="7">
    <source>
        <dbReference type="EMBL" id="NSG84685.1"/>
    </source>
</evidence>
<keyword evidence="3" id="KW-0731">Sigma factor</keyword>
<comment type="similarity">
    <text evidence="1">Belongs to the sigma-70 factor family. ECF subfamily.</text>
</comment>
<organism evidence="7 8">
    <name type="scientific">Blautia faecis</name>
    <dbReference type="NCBI Taxonomy" id="871665"/>
    <lineage>
        <taxon>Bacteria</taxon>
        <taxon>Bacillati</taxon>
        <taxon>Bacillota</taxon>
        <taxon>Clostridia</taxon>
        <taxon>Lachnospirales</taxon>
        <taxon>Lachnospiraceae</taxon>
        <taxon>Blautia</taxon>
    </lineage>
</organism>
<dbReference type="Gene3D" id="1.10.1740.10">
    <property type="match status" value="1"/>
</dbReference>
<dbReference type="Pfam" id="PF04542">
    <property type="entry name" value="Sigma70_r2"/>
    <property type="match status" value="1"/>
</dbReference>
<dbReference type="InterPro" id="IPR036388">
    <property type="entry name" value="WH-like_DNA-bd_sf"/>
</dbReference>
<dbReference type="Gene3D" id="1.10.10.10">
    <property type="entry name" value="Winged helix-like DNA-binding domain superfamily/Winged helix DNA-binding domain"/>
    <property type="match status" value="1"/>
</dbReference>
<dbReference type="SUPFAM" id="SSF88946">
    <property type="entry name" value="Sigma2 domain of RNA polymerase sigma factors"/>
    <property type="match status" value="1"/>
</dbReference>
<evidence type="ECO:0000256" key="3">
    <source>
        <dbReference type="ARBA" id="ARBA00023082"/>
    </source>
</evidence>
<dbReference type="InterPro" id="IPR014284">
    <property type="entry name" value="RNA_pol_sigma-70_dom"/>
</dbReference>
<dbReference type="RefSeq" id="WP_118577634.1">
    <property type="nucleotide sequence ID" value="NZ_JAAINN010000003.1"/>
</dbReference>
<name>A0ABX2H5V7_9FIRM</name>
<protein>
    <submittedName>
        <fullName evidence="7">Sigma-70 family RNA polymerase sigma factor</fullName>
    </submittedName>
</protein>
<dbReference type="Proteomes" id="UP001644719">
    <property type="component" value="Unassembled WGS sequence"/>
</dbReference>
<keyword evidence="2" id="KW-0805">Transcription regulation</keyword>
<comment type="caution">
    <text evidence="7">The sequence shown here is derived from an EMBL/GenBank/DDBJ whole genome shotgun (WGS) entry which is preliminary data.</text>
</comment>
<evidence type="ECO:0000256" key="2">
    <source>
        <dbReference type="ARBA" id="ARBA00023015"/>
    </source>
</evidence>
<evidence type="ECO:0000313" key="8">
    <source>
        <dbReference type="Proteomes" id="UP001644719"/>
    </source>
</evidence>
<dbReference type="InterPro" id="IPR013325">
    <property type="entry name" value="RNA_pol_sigma_r2"/>
</dbReference>
<dbReference type="InterPro" id="IPR013324">
    <property type="entry name" value="RNA_pol_sigma_r3/r4-like"/>
</dbReference>
<evidence type="ECO:0000259" key="6">
    <source>
        <dbReference type="Pfam" id="PF08281"/>
    </source>
</evidence>
<keyword evidence="4" id="KW-0804">Transcription</keyword>
<dbReference type="PANTHER" id="PTHR43133">
    <property type="entry name" value="RNA POLYMERASE ECF-TYPE SIGMA FACTO"/>
    <property type="match status" value="1"/>
</dbReference>
<dbReference type="InterPro" id="IPR013249">
    <property type="entry name" value="RNA_pol_sigma70_r4_t2"/>
</dbReference>
<dbReference type="GeneID" id="69514715"/>
<proteinExistence type="inferred from homology"/>
<evidence type="ECO:0000256" key="1">
    <source>
        <dbReference type="ARBA" id="ARBA00010641"/>
    </source>
</evidence>
<dbReference type="NCBIfam" id="TIGR02937">
    <property type="entry name" value="sigma70-ECF"/>
    <property type="match status" value="1"/>
</dbReference>